<feature type="transmembrane region" description="Helical" evidence="6">
    <location>
        <begin position="682"/>
        <end position="700"/>
    </location>
</feature>
<gene>
    <name evidence="8" type="ORF">ECB94_02105</name>
</gene>
<feature type="domain" description="Membrane transport protein MMPL" evidence="7">
    <location>
        <begin position="215"/>
        <end position="425"/>
    </location>
</feature>
<feature type="transmembrane region" description="Helical" evidence="6">
    <location>
        <begin position="761"/>
        <end position="784"/>
    </location>
</feature>
<feature type="transmembrane region" description="Helical" evidence="6">
    <location>
        <begin position="736"/>
        <end position="755"/>
    </location>
</feature>
<dbReference type="EMBL" id="CP033577">
    <property type="protein sequence ID" value="AYV20165.1"/>
    <property type="molecule type" value="Genomic_DNA"/>
</dbReference>
<feature type="transmembrane region" description="Helical" evidence="6">
    <location>
        <begin position="366"/>
        <end position="390"/>
    </location>
</feature>
<reference evidence="8 9" key="1">
    <citation type="submission" date="2018-11" db="EMBL/GenBank/DDBJ databases">
        <title>Complete Genome Sequence of Vbrio mediterranei 117-T6: a Potential Pathogen Bacteria Isolated from the Conchocelis of Pyropia.</title>
        <authorList>
            <person name="Liu Q."/>
        </authorList>
    </citation>
    <scope>NUCLEOTIDE SEQUENCE [LARGE SCALE GENOMIC DNA]</scope>
    <source>
        <strain evidence="8 9">117-T6</strain>
    </source>
</reference>
<comment type="subcellular location">
    <subcellularLocation>
        <location evidence="1">Cell membrane</location>
        <topology evidence="1">Multi-pass membrane protein</topology>
    </subcellularLocation>
</comment>
<evidence type="ECO:0000256" key="4">
    <source>
        <dbReference type="ARBA" id="ARBA00022989"/>
    </source>
</evidence>
<dbReference type="InterPro" id="IPR050545">
    <property type="entry name" value="Mycobact_MmpL"/>
</dbReference>
<dbReference type="SUPFAM" id="SSF82866">
    <property type="entry name" value="Multidrug efflux transporter AcrB transmembrane domain"/>
    <property type="match status" value="2"/>
</dbReference>
<feature type="transmembrane region" description="Helical" evidence="6">
    <location>
        <begin position="446"/>
        <end position="467"/>
    </location>
</feature>
<evidence type="ECO:0000313" key="9">
    <source>
        <dbReference type="Proteomes" id="UP000279760"/>
    </source>
</evidence>
<dbReference type="PANTHER" id="PTHR33406:SF13">
    <property type="entry name" value="MEMBRANE PROTEIN YDFJ"/>
    <property type="match status" value="1"/>
</dbReference>
<evidence type="ECO:0000313" key="8">
    <source>
        <dbReference type="EMBL" id="AYV20165.1"/>
    </source>
</evidence>
<evidence type="ECO:0000256" key="1">
    <source>
        <dbReference type="ARBA" id="ARBA00004651"/>
    </source>
</evidence>
<feature type="transmembrane region" description="Helical" evidence="6">
    <location>
        <begin position="301"/>
        <end position="321"/>
    </location>
</feature>
<evidence type="ECO:0000256" key="5">
    <source>
        <dbReference type="ARBA" id="ARBA00023136"/>
    </source>
</evidence>
<feature type="transmembrane region" description="Helical" evidence="6">
    <location>
        <begin position="275"/>
        <end position="294"/>
    </location>
</feature>
<feature type="transmembrane region" description="Helical" evidence="6">
    <location>
        <begin position="655"/>
        <end position="675"/>
    </location>
</feature>
<dbReference type="PANTHER" id="PTHR33406">
    <property type="entry name" value="MEMBRANE PROTEIN MJ1562-RELATED"/>
    <property type="match status" value="1"/>
</dbReference>
<keyword evidence="5 6" id="KW-0472">Membrane</keyword>
<feature type="transmembrane region" description="Helical" evidence="6">
    <location>
        <begin position="706"/>
        <end position="724"/>
    </location>
</feature>
<sequence length="790" mass="87508">MPNKLNSSSNIMRRLQFTQTRCYQLATLWAGIVVFAVFLLIKQWGFSATSPIETDILKLLPVNQQNPIAESAFNKVTASMSDKVVFVLSTDDNSQEHSTLFNAANTFANQLKDSPYFASVTAKISQDQQKQWAQYYFQHRWQQLTKDQRERLTTNPSAQTQQVIQAIYNPFSGVTGSELENDPFLLFRDYLSQVSHSSSAFQLLNGFLTTEYQGKTYLLVTAELNDSPYSMKAQKAVPDIEHWQQQLKHKFDVDVAHTGVLFYADFGTRSAKSEISTIGVFSLVGVVLLIVLVFRSVVPLALALLSVSMGLLVALAVTTAIFGQVHLFSLVFGASLIGVSIDYAFHFLTDRLAAGNNWNSLKGLQHIFVAITFGLLTSLIGYLGLLIAPFPGLQQLALFSAIGLFSAYVTVVAWYPILAKTPSQPRALPGQKLSQLWLGYWQNRSVWLGLPLVVLLLSAIAVTKVRYNDDIHQLQAMPADLKQQESTISGLTGMQSSQQMLVITAQNNEALMQTLESLEPQLDSWQDNHVITGYQSLSRYLPSQQRQAQDFELIQNLYADQAEPLKAALQISQLPPMAKQPQLITLTDYLKQAVSEPVRFLYLGDIEGKVASVILLKDVSSAESIKQLAHQHNNITYLNKAEEVSDLFAQYRAKIMELLGFAIATIAAVLVWRYGLTHSIRILLPSLIACVAGLAVTVLSGGELNLFNLLALILIIGIGIDYTLFFAEQQRCQSTLLAITLSAITTLLSFGLLSLSQTHAIHSFGITVLVGIFVAWLLSPLAIVDNKEMK</sequence>
<organism evidence="8 9">
    <name type="scientific">Vibrio mediterranei</name>
    <dbReference type="NCBI Taxonomy" id="689"/>
    <lineage>
        <taxon>Bacteria</taxon>
        <taxon>Pseudomonadati</taxon>
        <taxon>Pseudomonadota</taxon>
        <taxon>Gammaproteobacteria</taxon>
        <taxon>Vibrionales</taxon>
        <taxon>Vibrionaceae</taxon>
        <taxon>Vibrio</taxon>
    </lineage>
</organism>
<keyword evidence="3 6" id="KW-0812">Transmembrane</keyword>
<name>A0A3G4V6P7_9VIBR</name>
<dbReference type="Proteomes" id="UP000279760">
    <property type="component" value="Chromosome 1"/>
</dbReference>
<dbReference type="GO" id="GO:0005886">
    <property type="term" value="C:plasma membrane"/>
    <property type="evidence" value="ECO:0007669"/>
    <property type="project" value="UniProtKB-SubCell"/>
</dbReference>
<dbReference type="InterPro" id="IPR004869">
    <property type="entry name" value="MMPL_dom"/>
</dbReference>
<proteinExistence type="predicted"/>
<keyword evidence="4 6" id="KW-1133">Transmembrane helix</keyword>
<feature type="transmembrane region" description="Helical" evidence="6">
    <location>
        <begin position="327"/>
        <end position="345"/>
    </location>
</feature>
<dbReference type="AlphaFoldDB" id="A0A3G4V6P7"/>
<evidence type="ECO:0000259" key="7">
    <source>
        <dbReference type="Pfam" id="PF03176"/>
    </source>
</evidence>
<dbReference type="Pfam" id="PF03176">
    <property type="entry name" value="MMPL"/>
    <property type="match status" value="1"/>
</dbReference>
<dbReference type="RefSeq" id="WP_124939871.1">
    <property type="nucleotide sequence ID" value="NZ_CP033577.1"/>
</dbReference>
<protein>
    <recommendedName>
        <fullName evidence="7">Membrane transport protein MMPL domain-containing protein</fullName>
    </recommendedName>
</protein>
<accession>A0A3G4V6P7</accession>
<feature type="transmembrane region" description="Helical" evidence="6">
    <location>
        <begin position="21"/>
        <end position="41"/>
    </location>
</feature>
<dbReference type="Gene3D" id="1.20.1640.10">
    <property type="entry name" value="Multidrug efflux transporter AcrB transmembrane domain"/>
    <property type="match status" value="2"/>
</dbReference>
<evidence type="ECO:0000256" key="2">
    <source>
        <dbReference type="ARBA" id="ARBA00022475"/>
    </source>
</evidence>
<feature type="transmembrane region" description="Helical" evidence="6">
    <location>
        <begin position="396"/>
        <end position="418"/>
    </location>
</feature>
<evidence type="ECO:0000256" key="6">
    <source>
        <dbReference type="SAM" id="Phobius"/>
    </source>
</evidence>
<evidence type="ECO:0000256" key="3">
    <source>
        <dbReference type="ARBA" id="ARBA00022692"/>
    </source>
</evidence>
<keyword evidence="2" id="KW-1003">Cell membrane</keyword>